<keyword evidence="2" id="KW-1185">Reference proteome</keyword>
<reference evidence="1 2" key="1">
    <citation type="submission" date="2022-01" db="EMBL/GenBank/DDBJ databases">
        <title>Maritalea mediterranea sp. nov., isolated from marine plastic residues from the Malva-rosa beach (Valencia, Spain).</title>
        <authorList>
            <person name="Vidal-Verdu A."/>
            <person name="Molina-Menor E."/>
            <person name="Pascual J."/>
            <person name="Pereto J."/>
            <person name="Porcar M."/>
        </authorList>
    </citation>
    <scope>NUCLEOTIDE SEQUENCE [LARGE SCALE GENOMIC DNA]</scope>
    <source>
        <strain evidence="1 2">P4.10X</strain>
    </source>
</reference>
<name>A0ABS9E745_9HYPH</name>
<dbReference type="EMBL" id="JAKGTI010000001">
    <property type="protein sequence ID" value="MCF4098608.1"/>
    <property type="molecule type" value="Genomic_DNA"/>
</dbReference>
<comment type="caution">
    <text evidence="1">The sequence shown here is derived from an EMBL/GenBank/DDBJ whole genome shotgun (WGS) entry which is preliminary data.</text>
</comment>
<sequence>MSFFPSLRVNLAKPFVALRWQLTSLYGDSWWADEAQAADFQLLYNGNAVAWGSTTVADDKSNPSAEQPPNLVDLNANTKWLAFQTGPKRTRVRVDFTSNAGGWVFNQYRYRTANDDQGRDPTGWVLYGSYDGTNFIEIGRETNAVNISARKTWTNTFNLTI</sequence>
<evidence type="ECO:0000313" key="1">
    <source>
        <dbReference type="EMBL" id="MCF4098608.1"/>
    </source>
</evidence>
<organism evidence="1 2">
    <name type="scientific">Maritalea mediterranea</name>
    <dbReference type="NCBI Taxonomy" id="2909667"/>
    <lineage>
        <taxon>Bacteria</taxon>
        <taxon>Pseudomonadati</taxon>
        <taxon>Pseudomonadota</taxon>
        <taxon>Alphaproteobacteria</taxon>
        <taxon>Hyphomicrobiales</taxon>
        <taxon>Devosiaceae</taxon>
        <taxon>Maritalea</taxon>
    </lineage>
</organism>
<accession>A0ABS9E745</accession>
<protein>
    <recommendedName>
        <fullName evidence="3">Discoidin domain-containing protein</fullName>
    </recommendedName>
</protein>
<evidence type="ECO:0008006" key="3">
    <source>
        <dbReference type="Google" id="ProtNLM"/>
    </source>
</evidence>
<gene>
    <name evidence="1" type="ORF">L1I42_08920</name>
</gene>
<dbReference type="RefSeq" id="WP_236114122.1">
    <property type="nucleotide sequence ID" value="NZ_JAKGTI010000001.1"/>
</dbReference>
<evidence type="ECO:0000313" key="2">
    <source>
        <dbReference type="Proteomes" id="UP001201217"/>
    </source>
</evidence>
<proteinExistence type="predicted"/>
<dbReference type="Proteomes" id="UP001201217">
    <property type="component" value="Unassembled WGS sequence"/>
</dbReference>
<dbReference type="Gene3D" id="2.60.120.260">
    <property type="entry name" value="Galactose-binding domain-like"/>
    <property type="match status" value="1"/>
</dbReference>